<dbReference type="AlphaFoldDB" id="A0A8B8LY48"/>
<dbReference type="FunFam" id="1.10.510.10:FF:000132">
    <property type="entry name" value="Serine/threonine-protein kinase SRK2A"/>
    <property type="match status" value="1"/>
</dbReference>
<keyword evidence="6 9" id="KW-0067">ATP-binding</keyword>
<dbReference type="GeneID" id="113868449"/>
<dbReference type="GO" id="GO:0006970">
    <property type="term" value="P:response to osmotic stress"/>
    <property type="evidence" value="ECO:0007669"/>
    <property type="project" value="UniProtKB-ARBA"/>
</dbReference>
<keyword evidence="3" id="KW-0808">Transferase</keyword>
<dbReference type="PROSITE" id="PS00108">
    <property type="entry name" value="PROTEIN_KINASE_ST"/>
    <property type="match status" value="1"/>
</dbReference>
<evidence type="ECO:0000256" key="3">
    <source>
        <dbReference type="ARBA" id="ARBA00022679"/>
    </source>
</evidence>
<dbReference type="PANTHER" id="PTHR24343:SF440">
    <property type="entry name" value="SUCROSE NONFERMENTING 1(SNF1)-RELATED KINASE"/>
    <property type="match status" value="1"/>
</dbReference>
<evidence type="ECO:0000313" key="12">
    <source>
        <dbReference type="Proteomes" id="UP000694853"/>
    </source>
</evidence>
<dbReference type="InterPro" id="IPR011009">
    <property type="entry name" value="Kinase-like_dom_sf"/>
</dbReference>
<dbReference type="SUPFAM" id="SSF56112">
    <property type="entry name" value="Protein kinase-like (PK-like)"/>
    <property type="match status" value="1"/>
</dbReference>
<feature type="binding site" evidence="9">
    <location>
        <position position="34"/>
    </location>
    <ligand>
        <name>ATP</name>
        <dbReference type="ChEBI" id="CHEBI:30616"/>
    </ligand>
</feature>
<comment type="catalytic activity">
    <reaction evidence="7">
        <text>L-threonyl-[protein] + ATP = O-phospho-L-threonyl-[protein] + ADP + H(+)</text>
        <dbReference type="Rhea" id="RHEA:46608"/>
        <dbReference type="Rhea" id="RHEA-COMP:11060"/>
        <dbReference type="Rhea" id="RHEA-COMP:11605"/>
        <dbReference type="ChEBI" id="CHEBI:15378"/>
        <dbReference type="ChEBI" id="CHEBI:30013"/>
        <dbReference type="ChEBI" id="CHEBI:30616"/>
        <dbReference type="ChEBI" id="CHEBI:61977"/>
        <dbReference type="ChEBI" id="CHEBI:456216"/>
        <dbReference type="EC" id="2.7.11.1"/>
    </reaction>
</comment>
<dbReference type="FunFam" id="3.30.200.20:FF:000045">
    <property type="entry name" value="Serine/threonine-protein kinase SRK2E"/>
    <property type="match status" value="1"/>
</dbReference>
<evidence type="ECO:0000259" key="11">
    <source>
        <dbReference type="PROSITE" id="PS50011"/>
    </source>
</evidence>
<dbReference type="Gene3D" id="1.10.510.10">
    <property type="entry name" value="Transferase(Phosphotransferase) domain 1"/>
    <property type="match status" value="1"/>
</dbReference>
<evidence type="ECO:0000256" key="4">
    <source>
        <dbReference type="ARBA" id="ARBA00022741"/>
    </source>
</evidence>
<gene>
    <name evidence="13" type="primary">LOC113868449</name>
</gene>
<keyword evidence="12" id="KW-1185">Reference proteome</keyword>
<dbReference type="PANTHER" id="PTHR24343">
    <property type="entry name" value="SERINE/THREONINE KINASE"/>
    <property type="match status" value="1"/>
</dbReference>
<evidence type="ECO:0000256" key="7">
    <source>
        <dbReference type="ARBA" id="ARBA00047899"/>
    </source>
</evidence>
<accession>A0A8B8LY48</accession>
<name>A0A8B8LY48_ABRPR</name>
<dbReference type="PROSITE" id="PS50011">
    <property type="entry name" value="PROTEIN_KINASE_DOM"/>
    <property type="match status" value="1"/>
</dbReference>
<sequence>MEERYEELKDLGSGNFGVARLAKDKNTGELVAIKYIERGKKIDANVQREIVNHRSLRHPNIIRFKEVFLTPTHLAIVLEYAAGGELFERICNAGRLSEDEARFFFQQLISGQICHRDLKLENTLLDGNPAPRLKICDFGFSKSALLHSHPKSTVGTPAYIAPEVLSRKEYDGKIADVWSCGVTLYVMLVGSYPFEDPEDPKNFRKSIGRIMSVQYIIPDYVRVSTECRHLLSRIFVANPAKRITISEIKQHIWFRKNLAREIIEAERKGYEETPKDQASQSVEEIMRIIQEARTPGLKTNGAEDAGTGSSNALHGNEVNEEVDVGGDYAYAKHLGLI</sequence>
<dbReference type="InterPro" id="IPR017441">
    <property type="entry name" value="Protein_kinase_ATP_BS"/>
</dbReference>
<dbReference type="Proteomes" id="UP000694853">
    <property type="component" value="Unplaced"/>
</dbReference>
<dbReference type="Gene3D" id="3.30.200.20">
    <property type="entry name" value="Phosphorylase Kinase, domain 1"/>
    <property type="match status" value="1"/>
</dbReference>
<reference evidence="12" key="1">
    <citation type="journal article" date="2019" name="Toxins">
        <title>Detection of Abrin-Like and Prepropulchellin-Like Toxin Genes and Transcripts Using Whole Genome Sequencing and Full-Length Transcript Sequencing of Abrus precatorius.</title>
        <authorList>
            <person name="Hovde B.T."/>
            <person name="Daligault H.E."/>
            <person name="Hanschen E.R."/>
            <person name="Kunde Y.A."/>
            <person name="Johnson M.B."/>
            <person name="Starkenburg S.R."/>
            <person name="Johnson S.L."/>
        </authorList>
    </citation>
    <scope>NUCLEOTIDE SEQUENCE [LARGE SCALE GENOMIC DNA]</scope>
</reference>
<dbReference type="Pfam" id="PF00069">
    <property type="entry name" value="Pkinase"/>
    <property type="match status" value="1"/>
</dbReference>
<dbReference type="GO" id="GO:0005524">
    <property type="term" value="F:ATP binding"/>
    <property type="evidence" value="ECO:0007669"/>
    <property type="project" value="UniProtKB-UniRule"/>
</dbReference>
<evidence type="ECO:0000256" key="1">
    <source>
        <dbReference type="ARBA" id="ARBA00012513"/>
    </source>
</evidence>
<evidence type="ECO:0000256" key="2">
    <source>
        <dbReference type="ARBA" id="ARBA00022527"/>
    </source>
</evidence>
<keyword evidence="4 9" id="KW-0547">Nucleotide-binding</keyword>
<dbReference type="SMART" id="SM00220">
    <property type="entry name" value="S_TKc"/>
    <property type="match status" value="1"/>
</dbReference>
<keyword evidence="5" id="KW-0418">Kinase</keyword>
<evidence type="ECO:0000256" key="6">
    <source>
        <dbReference type="ARBA" id="ARBA00022840"/>
    </source>
</evidence>
<feature type="domain" description="Protein kinase" evidence="11">
    <location>
        <begin position="5"/>
        <end position="254"/>
    </location>
</feature>
<evidence type="ECO:0000256" key="10">
    <source>
        <dbReference type="RuleBase" id="RU000304"/>
    </source>
</evidence>
<dbReference type="InterPro" id="IPR008271">
    <property type="entry name" value="Ser/Thr_kinase_AS"/>
</dbReference>
<evidence type="ECO:0000256" key="8">
    <source>
        <dbReference type="ARBA" id="ARBA00048679"/>
    </source>
</evidence>
<comment type="similarity">
    <text evidence="10">Belongs to the protein kinase superfamily.</text>
</comment>
<dbReference type="PROSITE" id="PS00107">
    <property type="entry name" value="PROTEIN_KINASE_ATP"/>
    <property type="match status" value="1"/>
</dbReference>
<proteinExistence type="inferred from homology"/>
<dbReference type="InterPro" id="IPR000719">
    <property type="entry name" value="Prot_kinase_dom"/>
</dbReference>
<dbReference type="RefSeq" id="XP_027359839.1">
    <property type="nucleotide sequence ID" value="XM_027504038.1"/>
</dbReference>
<protein>
    <recommendedName>
        <fullName evidence="1">non-specific serine/threonine protein kinase</fullName>
        <ecNumber evidence="1">2.7.11.1</ecNumber>
    </recommendedName>
</protein>
<evidence type="ECO:0000313" key="13">
    <source>
        <dbReference type="RefSeq" id="XP_027359839.1"/>
    </source>
</evidence>
<comment type="catalytic activity">
    <reaction evidence="8">
        <text>L-seryl-[protein] + ATP = O-phospho-L-seryl-[protein] + ADP + H(+)</text>
        <dbReference type="Rhea" id="RHEA:17989"/>
        <dbReference type="Rhea" id="RHEA-COMP:9863"/>
        <dbReference type="Rhea" id="RHEA-COMP:11604"/>
        <dbReference type="ChEBI" id="CHEBI:15378"/>
        <dbReference type="ChEBI" id="CHEBI:29999"/>
        <dbReference type="ChEBI" id="CHEBI:30616"/>
        <dbReference type="ChEBI" id="CHEBI:83421"/>
        <dbReference type="ChEBI" id="CHEBI:456216"/>
        <dbReference type="EC" id="2.7.11.1"/>
    </reaction>
</comment>
<reference evidence="13" key="2">
    <citation type="submission" date="2025-08" db="UniProtKB">
        <authorList>
            <consortium name="RefSeq"/>
        </authorList>
    </citation>
    <scope>IDENTIFICATION</scope>
    <source>
        <tissue evidence="13">Young leaves</tissue>
    </source>
</reference>
<keyword evidence="2 10" id="KW-0723">Serine/threonine-protein kinase</keyword>
<evidence type="ECO:0000256" key="9">
    <source>
        <dbReference type="PROSITE-ProRule" id="PRU10141"/>
    </source>
</evidence>
<organism evidence="12 13">
    <name type="scientific">Abrus precatorius</name>
    <name type="common">Indian licorice</name>
    <name type="synonym">Glycine abrus</name>
    <dbReference type="NCBI Taxonomy" id="3816"/>
    <lineage>
        <taxon>Eukaryota</taxon>
        <taxon>Viridiplantae</taxon>
        <taxon>Streptophyta</taxon>
        <taxon>Embryophyta</taxon>
        <taxon>Tracheophyta</taxon>
        <taxon>Spermatophyta</taxon>
        <taxon>Magnoliopsida</taxon>
        <taxon>eudicotyledons</taxon>
        <taxon>Gunneridae</taxon>
        <taxon>Pentapetalae</taxon>
        <taxon>rosids</taxon>
        <taxon>fabids</taxon>
        <taxon>Fabales</taxon>
        <taxon>Fabaceae</taxon>
        <taxon>Papilionoideae</taxon>
        <taxon>50 kb inversion clade</taxon>
        <taxon>NPAAA clade</taxon>
        <taxon>indigoferoid/millettioid clade</taxon>
        <taxon>Abreae</taxon>
        <taxon>Abrus</taxon>
    </lineage>
</organism>
<evidence type="ECO:0000256" key="5">
    <source>
        <dbReference type="ARBA" id="ARBA00022777"/>
    </source>
</evidence>
<dbReference type="GO" id="GO:0004674">
    <property type="term" value="F:protein serine/threonine kinase activity"/>
    <property type="evidence" value="ECO:0007669"/>
    <property type="project" value="UniProtKB-KW"/>
</dbReference>
<dbReference type="EC" id="2.7.11.1" evidence="1"/>